<dbReference type="GO" id="GO:0005886">
    <property type="term" value="C:plasma membrane"/>
    <property type="evidence" value="ECO:0007669"/>
    <property type="project" value="TreeGrafter"/>
</dbReference>
<sequence>MSRTSEATDDIGALRAQFRAFLASSPKPPGLRNYGPTPTAEDIEPGRAWHNYLAQHGYACLHWPVEFGGADASVTYQALFAEECARAGVPRQLAITAIDLVGPVLIKFGSEQQRSRYLEPIRLGDHVWTQLFSEPGAGSDLAGVRTKAEKTASGWRIDGQKVWSSAANSAQFGLLLARTGPDSHRGLSMFIVPMESAGVSVRPLRQMDGESKFNEVFFDGVALTDDHLIGDEGQGWSIAMVTLGRERLTLGSQAVGMFKLLDRMQQAARDRDQLNPILAQSMTKLWVRMWLLRFTWERAIAGGDTSSSAFSVLKIMTSETDRDLGDLATEVLGTDVCVDPSEDSDEAELVHAMLVGRAQTILGGTSEIQRNILGERILGLPKEPR</sequence>
<dbReference type="InterPro" id="IPR052161">
    <property type="entry name" value="Mycobact_Acyl-CoA_DH"/>
</dbReference>
<proteinExistence type="inferred from homology"/>
<comment type="caution">
    <text evidence="10">The sequence shown here is derived from an EMBL/GenBank/DDBJ whole genome shotgun (WGS) entry which is preliminary data.</text>
</comment>
<keyword evidence="11" id="KW-1185">Reference proteome</keyword>
<dbReference type="RefSeq" id="WP_245845292.1">
    <property type="nucleotide sequence ID" value="NZ_MVHG01000005.1"/>
</dbReference>
<evidence type="ECO:0000256" key="2">
    <source>
        <dbReference type="ARBA" id="ARBA00009347"/>
    </source>
</evidence>
<evidence type="ECO:0000256" key="4">
    <source>
        <dbReference type="ARBA" id="ARBA00022827"/>
    </source>
</evidence>
<dbReference type="Pfam" id="PF02770">
    <property type="entry name" value="Acyl-CoA_dh_M"/>
    <property type="match status" value="1"/>
</dbReference>
<protein>
    <submittedName>
        <fullName evidence="10">Acyl-CoA dehydrogenase</fullName>
    </submittedName>
</protein>
<dbReference type="Gene3D" id="1.10.540.10">
    <property type="entry name" value="Acyl-CoA dehydrogenase/oxidase, N-terminal domain"/>
    <property type="match status" value="1"/>
</dbReference>
<dbReference type="EMBL" id="MVHG01000005">
    <property type="protein sequence ID" value="ORA19917.1"/>
    <property type="molecule type" value="Genomic_DNA"/>
</dbReference>
<dbReference type="SUPFAM" id="SSF56645">
    <property type="entry name" value="Acyl-CoA dehydrogenase NM domain-like"/>
    <property type="match status" value="1"/>
</dbReference>
<evidence type="ECO:0000313" key="11">
    <source>
        <dbReference type="Proteomes" id="UP000192707"/>
    </source>
</evidence>
<dbReference type="Gene3D" id="2.40.110.10">
    <property type="entry name" value="Butyryl-CoA Dehydrogenase, subunit A, domain 2"/>
    <property type="match status" value="1"/>
</dbReference>
<evidence type="ECO:0000256" key="1">
    <source>
        <dbReference type="ARBA" id="ARBA00001974"/>
    </source>
</evidence>
<keyword evidence="4 6" id="KW-0274">FAD</keyword>
<dbReference type="SUPFAM" id="SSF47203">
    <property type="entry name" value="Acyl-CoA dehydrogenase C-terminal domain-like"/>
    <property type="match status" value="1"/>
</dbReference>
<dbReference type="FunFam" id="2.40.110.10:FF:000011">
    <property type="entry name" value="Acyl-CoA dehydrogenase FadE34"/>
    <property type="match status" value="1"/>
</dbReference>
<dbReference type="AlphaFoldDB" id="A0A1W9ZPZ4"/>
<name>A0A1W9ZPZ4_MYCAI</name>
<evidence type="ECO:0000259" key="8">
    <source>
        <dbReference type="Pfam" id="PF02770"/>
    </source>
</evidence>
<dbReference type="PANTHER" id="PTHR43292">
    <property type="entry name" value="ACYL-COA DEHYDROGENASE"/>
    <property type="match status" value="1"/>
</dbReference>
<accession>A0A1W9ZPZ4</accession>
<dbReference type="Pfam" id="PF00441">
    <property type="entry name" value="Acyl-CoA_dh_1"/>
    <property type="match status" value="1"/>
</dbReference>
<dbReference type="PANTHER" id="PTHR43292:SF3">
    <property type="entry name" value="ACYL-COA DEHYDROGENASE FADE29"/>
    <property type="match status" value="1"/>
</dbReference>
<dbReference type="GO" id="GO:0050660">
    <property type="term" value="F:flavin adenine dinucleotide binding"/>
    <property type="evidence" value="ECO:0007669"/>
    <property type="project" value="InterPro"/>
</dbReference>
<dbReference type="Gene3D" id="1.20.140.10">
    <property type="entry name" value="Butyryl-CoA Dehydrogenase, subunit A, domain 3"/>
    <property type="match status" value="1"/>
</dbReference>
<feature type="domain" description="Acyl-CoA dehydrogenase/oxidase C-terminal" evidence="7">
    <location>
        <begin position="233"/>
        <end position="378"/>
    </location>
</feature>
<comment type="similarity">
    <text evidence="2 6">Belongs to the acyl-CoA dehydrogenase family.</text>
</comment>
<dbReference type="InterPro" id="IPR009100">
    <property type="entry name" value="AcylCoA_DH/oxidase_NM_dom_sf"/>
</dbReference>
<evidence type="ECO:0000313" key="10">
    <source>
        <dbReference type="EMBL" id="ORA19917.1"/>
    </source>
</evidence>
<keyword evidence="3 6" id="KW-0285">Flavoprotein</keyword>
<evidence type="ECO:0000259" key="9">
    <source>
        <dbReference type="Pfam" id="PF02771"/>
    </source>
</evidence>
<dbReference type="InterPro" id="IPR046373">
    <property type="entry name" value="Acyl-CoA_Oxase/DH_mid-dom_sf"/>
</dbReference>
<evidence type="ECO:0000256" key="5">
    <source>
        <dbReference type="ARBA" id="ARBA00023002"/>
    </source>
</evidence>
<dbReference type="InterPro" id="IPR006091">
    <property type="entry name" value="Acyl-CoA_Oxase/DH_mid-dom"/>
</dbReference>
<dbReference type="GO" id="GO:0016627">
    <property type="term" value="F:oxidoreductase activity, acting on the CH-CH group of donors"/>
    <property type="evidence" value="ECO:0007669"/>
    <property type="project" value="InterPro"/>
</dbReference>
<evidence type="ECO:0000256" key="3">
    <source>
        <dbReference type="ARBA" id="ARBA00022630"/>
    </source>
</evidence>
<dbReference type="InterPro" id="IPR013786">
    <property type="entry name" value="AcylCoA_DH/ox_N"/>
</dbReference>
<evidence type="ECO:0000259" key="7">
    <source>
        <dbReference type="Pfam" id="PF00441"/>
    </source>
</evidence>
<evidence type="ECO:0000256" key="6">
    <source>
        <dbReference type="RuleBase" id="RU362125"/>
    </source>
</evidence>
<feature type="domain" description="Acyl-CoA dehydrogenase/oxidase N-terminal" evidence="9">
    <location>
        <begin position="9"/>
        <end position="121"/>
    </location>
</feature>
<comment type="cofactor">
    <cofactor evidence="1 6">
        <name>FAD</name>
        <dbReference type="ChEBI" id="CHEBI:57692"/>
    </cofactor>
</comment>
<organism evidence="10 11">
    <name type="scientific">Mycobacterium arosiense ATCC BAA-1401 = DSM 45069</name>
    <dbReference type="NCBI Taxonomy" id="1265311"/>
    <lineage>
        <taxon>Bacteria</taxon>
        <taxon>Bacillati</taxon>
        <taxon>Actinomycetota</taxon>
        <taxon>Actinomycetes</taxon>
        <taxon>Mycobacteriales</taxon>
        <taxon>Mycobacteriaceae</taxon>
        <taxon>Mycobacterium</taxon>
        <taxon>Mycobacterium avium complex (MAC)</taxon>
    </lineage>
</organism>
<dbReference type="Proteomes" id="UP000192707">
    <property type="component" value="Unassembled WGS sequence"/>
</dbReference>
<dbReference type="InterPro" id="IPR037069">
    <property type="entry name" value="AcylCoA_DH/ox_N_sf"/>
</dbReference>
<dbReference type="InterPro" id="IPR009075">
    <property type="entry name" value="AcylCo_DH/oxidase_C"/>
</dbReference>
<gene>
    <name evidence="10" type="ORF">BST14_04110</name>
</gene>
<feature type="domain" description="Acyl-CoA oxidase/dehydrogenase middle" evidence="8">
    <location>
        <begin position="132"/>
        <end position="221"/>
    </location>
</feature>
<reference evidence="10 11" key="1">
    <citation type="submission" date="2016-12" db="EMBL/GenBank/DDBJ databases">
        <title>The new phylogeny of genus Mycobacterium.</title>
        <authorList>
            <person name="Tortoli E."/>
            <person name="Trovato A."/>
            <person name="Cirillo D.M."/>
        </authorList>
    </citation>
    <scope>NUCLEOTIDE SEQUENCE [LARGE SCALE GENOMIC DNA]</scope>
    <source>
        <strain evidence="10 11">DSM 45069</strain>
    </source>
</reference>
<keyword evidence="5 6" id="KW-0560">Oxidoreductase</keyword>
<dbReference type="Pfam" id="PF02771">
    <property type="entry name" value="Acyl-CoA_dh_N"/>
    <property type="match status" value="1"/>
</dbReference>
<dbReference type="InterPro" id="IPR036250">
    <property type="entry name" value="AcylCo_DH-like_C"/>
</dbReference>